<organism evidence="1 2">
    <name type="scientific">Microvirga tunisiensis</name>
    <dbReference type="NCBI Taxonomy" id="2108360"/>
    <lineage>
        <taxon>Bacteria</taxon>
        <taxon>Pseudomonadati</taxon>
        <taxon>Pseudomonadota</taxon>
        <taxon>Alphaproteobacteria</taxon>
        <taxon>Hyphomicrobiales</taxon>
        <taxon>Methylobacteriaceae</taxon>
        <taxon>Microvirga</taxon>
    </lineage>
</organism>
<gene>
    <name evidence="1" type="ORF">FS320_23550</name>
</gene>
<name>A0A5N7MMD8_9HYPH</name>
<evidence type="ECO:0000313" key="2">
    <source>
        <dbReference type="Proteomes" id="UP000403266"/>
    </source>
</evidence>
<dbReference type="EMBL" id="VOSK01000121">
    <property type="protein sequence ID" value="MPR28053.1"/>
    <property type="molecule type" value="Genomic_DNA"/>
</dbReference>
<proteinExistence type="predicted"/>
<dbReference type="Proteomes" id="UP000403266">
    <property type="component" value="Unassembled WGS sequence"/>
</dbReference>
<dbReference type="RefSeq" id="WP_152714358.1">
    <property type="nucleotide sequence ID" value="NZ_VOSJ01000122.1"/>
</dbReference>
<reference evidence="1 2" key="1">
    <citation type="journal article" date="2019" name="Syst. Appl. Microbiol.">
        <title>Microvirga tunisiensis sp. nov., a root nodule symbiotic bacterium isolated from Lupinus micranthus and L. luteus grown in Northern Tunisia.</title>
        <authorList>
            <person name="Msaddak A."/>
            <person name="Rejili M."/>
            <person name="Duran D."/>
            <person name="Mars M."/>
            <person name="Palacios J.M."/>
            <person name="Ruiz-Argueso T."/>
            <person name="Rey L."/>
            <person name="Imperial J."/>
        </authorList>
    </citation>
    <scope>NUCLEOTIDE SEQUENCE [LARGE SCALE GENOMIC DNA]</scope>
    <source>
        <strain evidence="1 2">Lmie10</strain>
    </source>
</reference>
<sequence length="186" mass="20459">MPVSENHRRLLSAEGMELARNALLNRFDWFFHTTPVGAIETIRTSGLEPRDPGARPDPVVTEMLGPGGDRILCVRPRGSTVLALGKEGFLCQLAVEASDLPNRVGLDWSFPNNWHLLDIYMKEYPEQGIGAIFAEIARATGSVASYDLIPPTTLRIGPARLIDPDPGSWPKLIDFHTIEEIKAACS</sequence>
<keyword evidence="2" id="KW-1185">Reference proteome</keyword>
<comment type="caution">
    <text evidence="1">The sequence shown here is derived from an EMBL/GenBank/DDBJ whole genome shotgun (WGS) entry which is preliminary data.</text>
</comment>
<evidence type="ECO:0000313" key="1">
    <source>
        <dbReference type="EMBL" id="MPR28053.1"/>
    </source>
</evidence>
<dbReference type="AlphaFoldDB" id="A0A5N7MMD8"/>
<dbReference type="OrthoDB" id="8453214at2"/>
<protein>
    <recommendedName>
        <fullName evidence="3">DUF4433 domain-containing protein</fullName>
    </recommendedName>
</protein>
<accession>A0A5N7MMD8</accession>
<evidence type="ECO:0008006" key="3">
    <source>
        <dbReference type="Google" id="ProtNLM"/>
    </source>
</evidence>